<evidence type="ECO:0000256" key="6">
    <source>
        <dbReference type="ARBA" id="ARBA00023136"/>
    </source>
</evidence>
<accession>A0AA88WT72</accession>
<comment type="similarity">
    <text evidence="2">Belongs to the SLC29A/ENT transporter (TC 2.A.57) family.</text>
</comment>
<evidence type="ECO:0000313" key="9">
    <source>
        <dbReference type="Proteomes" id="UP001188597"/>
    </source>
</evidence>
<proteinExistence type="inferred from homology"/>
<dbReference type="PIRSF" id="PIRSF016379">
    <property type="entry name" value="ENT"/>
    <property type="match status" value="1"/>
</dbReference>
<evidence type="ECO:0008006" key="10">
    <source>
        <dbReference type="Google" id="ProtNLM"/>
    </source>
</evidence>
<keyword evidence="3" id="KW-0813">Transport</keyword>
<dbReference type="PANTHER" id="PTHR10332">
    <property type="entry name" value="EQUILIBRATIVE NUCLEOSIDE TRANSPORTER"/>
    <property type="match status" value="1"/>
</dbReference>
<feature type="transmembrane region" description="Helical" evidence="7">
    <location>
        <begin position="247"/>
        <end position="266"/>
    </location>
</feature>
<keyword evidence="6 7" id="KW-0472">Membrane</keyword>
<evidence type="ECO:0000313" key="8">
    <source>
        <dbReference type="EMBL" id="KAK3032254.1"/>
    </source>
</evidence>
<dbReference type="GO" id="GO:0005886">
    <property type="term" value="C:plasma membrane"/>
    <property type="evidence" value="ECO:0007669"/>
    <property type="project" value="TreeGrafter"/>
</dbReference>
<evidence type="ECO:0000256" key="7">
    <source>
        <dbReference type="SAM" id="Phobius"/>
    </source>
</evidence>
<feature type="transmembrane region" description="Helical" evidence="7">
    <location>
        <begin position="335"/>
        <end position="358"/>
    </location>
</feature>
<reference evidence="8" key="1">
    <citation type="submission" date="2022-12" db="EMBL/GenBank/DDBJ databases">
        <title>Draft genome assemblies for two species of Escallonia (Escalloniales).</title>
        <authorList>
            <person name="Chanderbali A."/>
            <person name="Dervinis C."/>
            <person name="Anghel I."/>
            <person name="Soltis D."/>
            <person name="Soltis P."/>
            <person name="Zapata F."/>
        </authorList>
    </citation>
    <scope>NUCLEOTIDE SEQUENCE</scope>
    <source>
        <strain evidence="8">UCBG64.0493</strain>
        <tissue evidence="8">Leaf</tissue>
    </source>
</reference>
<feature type="transmembrane region" description="Helical" evidence="7">
    <location>
        <begin position="93"/>
        <end position="113"/>
    </location>
</feature>
<dbReference type="AlphaFoldDB" id="A0AA88WT72"/>
<comment type="subcellular location">
    <subcellularLocation>
        <location evidence="1">Membrane</location>
        <topology evidence="1">Multi-pass membrane protein</topology>
    </subcellularLocation>
</comment>
<feature type="transmembrane region" description="Helical" evidence="7">
    <location>
        <begin position="166"/>
        <end position="187"/>
    </location>
</feature>
<dbReference type="PANTHER" id="PTHR10332:SF30">
    <property type="entry name" value="EQUILIBRATIVE NUCLEOTIDE TRANSPORTER 2"/>
    <property type="match status" value="1"/>
</dbReference>
<feature type="transmembrane region" description="Helical" evidence="7">
    <location>
        <begin position="370"/>
        <end position="394"/>
    </location>
</feature>
<dbReference type="InterPro" id="IPR002259">
    <property type="entry name" value="Eqnu_transpt"/>
</dbReference>
<dbReference type="Pfam" id="PF01733">
    <property type="entry name" value="Nucleoside_tran"/>
    <property type="match status" value="1"/>
</dbReference>
<name>A0AA88WT72_9ASTE</name>
<keyword evidence="4 7" id="KW-0812">Transmembrane</keyword>
<organism evidence="8 9">
    <name type="scientific">Escallonia herrerae</name>
    <dbReference type="NCBI Taxonomy" id="1293975"/>
    <lineage>
        <taxon>Eukaryota</taxon>
        <taxon>Viridiplantae</taxon>
        <taxon>Streptophyta</taxon>
        <taxon>Embryophyta</taxon>
        <taxon>Tracheophyta</taxon>
        <taxon>Spermatophyta</taxon>
        <taxon>Magnoliopsida</taxon>
        <taxon>eudicotyledons</taxon>
        <taxon>Gunneridae</taxon>
        <taxon>Pentapetalae</taxon>
        <taxon>asterids</taxon>
        <taxon>campanulids</taxon>
        <taxon>Escalloniales</taxon>
        <taxon>Escalloniaceae</taxon>
        <taxon>Escallonia</taxon>
    </lineage>
</organism>
<gene>
    <name evidence="8" type="ORF">RJ639_037428</name>
</gene>
<keyword evidence="9" id="KW-1185">Reference proteome</keyword>
<protein>
    <recommendedName>
        <fullName evidence="10">Equilibrative nucleoside transporter</fullName>
    </recommendedName>
</protein>
<feature type="transmembrane region" description="Helical" evidence="7">
    <location>
        <begin position="278"/>
        <end position="298"/>
    </location>
</feature>
<evidence type="ECO:0000256" key="2">
    <source>
        <dbReference type="ARBA" id="ARBA00007965"/>
    </source>
</evidence>
<feature type="transmembrane region" description="Helical" evidence="7">
    <location>
        <begin position="36"/>
        <end position="55"/>
    </location>
</feature>
<sequence>MFVCWLLGIGCLFSWNSMLTIEDYYVNLFPKYHPSRVLTLVYQPFALGTLAILAYYEAKIDTRRRNLFGYTLFFISTLLVLVLDLATSGKGGIGTYLGICAISGAFGVADAHVQGGMVGDLSFMLPEFIQSFLAGLAASGALTSGLRLITKAAFENSKNGLRKGAILFFAICTLFELLCVLLYACVFPKLPVVKFYRSKAASEGSKTVSADLAAGGIYTHPGQEVEDNPSKLERLSTKELLIENIDYALDMFLIYALTLSIFPGFLSEDTGSHSLGAWYALVLITMYNVWDLIGRYIPLFKCVKMESRKGLMIAVLSRFFLVPAFYFTAKYGDQGWMIFLTSFLGLSNGYLTVCVLTSAPKGYKGPEQNALGNVLVLFLLGGIFAGVTLDWLWLIGKGW</sequence>
<dbReference type="GO" id="GO:0005337">
    <property type="term" value="F:nucleoside transmembrane transporter activity"/>
    <property type="evidence" value="ECO:0007669"/>
    <property type="project" value="InterPro"/>
</dbReference>
<keyword evidence="5 7" id="KW-1133">Transmembrane helix</keyword>
<feature type="transmembrane region" description="Helical" evidence="7">
    <location>
        <begin position="125"/>
        <end position="146"/>
    </location>
</feature>
<evidence type="ECO:0000256" key="3">
    <source>
        <dbReference type="ARBA" id="ARBA00022448"/>
    </source>
</evidence>
<dbReference type="Proteomes" id="UP001188597">
    <property type="component" value="Unassembled WGS sequence"/>
</dbReference>
<feature type="transmembrane region" description="Helical" evidence="7">
    <location>
        <begin position="67"/>
        <end position="87"/>
    </location>
</feature>
<evidence type="ECO:0000256" key="5">
    <source>
        <dbReference type="ARBA" id="ARBA00022989"/>
    </source>
</evidence>
<feature type="transmembrane region" description="Helical" evidence="7">
    <location>
        <begin position="310"/>
        <end position="329"/>
    </location>
</feature>
<evidence type="ECO:0000256" key="1">
    <source>
        <dbReference type="ARBA" id="ARBA00004141"/>
    </source>
</evidence>
<dbReference type="EMBL" id="JAVXUP010000275">
    <property type="protein sequence ID" value="KAK3032254.1"/>
    <property type="molecule type" value="Genomic_DNA"/>
</dbReference>
<evidence type="ECO:0000256" key="4">
    <source>
        <dbReference type="ARBA" id="ARBA00022692"/>
    </source>
</evidence>
<comment type="caution">
    <text evidence="8">The sequence shown here is derived from an EMBL/GenBank/DDBJ whole genome shotgun (WGS) entry which is preliminary data.</text>
</comment>